<dbReference type="RefSeq" id="WP_238075146.1">
    <property type="nucleotide sequence ID" value="NZ_JAKNJB010000051.1"/>
</dbReference>
<dbReference type="InterPro" id="IPR002104">
    <property type="entry name" value="Integrase_catalytic"/>
</dbReference>
<evidence type="ECO:0000313" key="7">
    <source>
        <dbReference type="EMBL" id="MCG4528936.1"/>
    </source>
</evidence>
<proteinExistence type="inferred from homology"/>
<dbReference type="SUPFAM" id="SSF56349">
    <property type="entry name" value="DNA breaking-rejoining enzymes"/>
    <property type="match status" value="1"/>
</dbReference>
<keyword evidence="4" id="KW-0238">DNA-binding</keyword>
<keyword evidence="3" id="KW-0229">DNA integration</keyword>
<evidence type="ECO:0000256" key="2">
    <source>
        <dbReference type="ARBA" id="ARBA00008857"/>
    </source>
</evidence>
<feature type="domain" description="Tyr recombinase" evidence="6">
    <location>
        <begin position="217"/>
        <end position="443"/>
    </location>
</feature>
<evidence type="ECO:0000256" key="1">
    <source>
        <dbReference type="ARBA" id="ARBA00003283"/>
    </source>
</evidence>
<dbReference type="Proteomes" id="UP001200313">
    <property type="component" value="Unassembled WGS sequence"/>
</dbReference>
<sequence length="487" mass="55461">MATYTIRGTSHNVVYTYKAADGKRKQQWESYSSELEAIQRKAYIDYLQSQNRASDITHEASEYRRKKAVEKVAQKIAAENAVATPDTPSPESEDNMSKTYREFMERFLPIHARKKNFSPKTYDSYRQNLETHIYPYFGDWVMSSITSSAIDGFIDHLFQKPCRGSKSYGKHTSEIPTLSSGTVKKCYNILTLGFETAKRWNYIAEIPNTKGPSEHYKRRKAWSSEYISKILDQIQDDPILHLSLHLAFVCSLRAGEIVAIDIHSINLDEGSMWISQILERVSDEALKNLSREKIAKVFPKQFSNAKSHLVLKIPKTEGSLRKQYLTSPLVQEIKERIAEINRAKESLGSEYQDNGLLICQPDGRPIDPNNLCKSFKEWQSAMNITDQIDLQGLRKSGQMHKIRLTKNNYQLVAANAGQSPEVLMHHYNEALEVEKQQLASMVESSFYPTPAKSNEKPASLDAAEILKLIQENPDLSAKLMQLLKVSA</sequence>
<evidence type="ECO:0000256" key="5">
    <source>
        <dbReference type="ARBA" id="ARBA00023172"/>
    </source>
</evidence>
<dbReference type="Gene3D" id="1.10.150.130">
    <property type="match status" value="1"/>
</dbReference>
<comment type="caution">
    <text evidence="7">The sequence shown here is derived from an EMBL/GenBank/DDBJ whole genome shotgun (WGS) entry which is preliminary data.</text>
</comment>
<dbReference type="InterPro" id="IPR011010">
    <property type="entry name" value="DNA_brk_join_enz"/>
</dbReference>
<comment type="function">
    <text evidence="1">Site-specific tyrosine recombinase, which acts by catalyzing the cutting and rejoining of the recombining DNA molecules.</text>
</comment>
<comment type="similarity">
    <text evidence="2">Belongs to the 'phage' integrase family.</text>
</comment>
<evidence type="ECO:0000256" key="4">
    <source>
        <dbReference type="ARBA" id="ARBA00023125"/>
    </source>
</evidence>
<organism evidence="7 8">
    <name type="scientific">Intestinimonas massiliensis</name>
    <name type="common">ex Afouda et al. 2020</name>
    <dbReference type="NCBI Taxonomy" id="1673721"/>
    <lineage>
        <taxon>Bacteria</taxon>
        <taxon>Bacillati</taxon>
        <taxon>Bacillota</taxon>
        <taxon>Clostridia</taxon>
        <taxon>Eubacteriales</taxon>
        <taxon>Intestinimonas</taxon>
    </lineage>
</organism>
<reference evidence="7 8" key="1">
    <citation type="submission" date="2022-01" db="EMBL/GenBank/DDBJ databases">
        <title>Collection of gut derived symbiotic bacterial strains cultured from healthy donors.</title>
        <authorList>
            <person name="Lin H."/>
            <person name="Kohout C."/>
            <person name="Waligurski E."/>
            <person name="Pamer E.G."/>
        </authorList>
    </citation>
    <scope>NUCLEOTIDE SEQUENCE [LARGE SCALE GENOMIC DNA]</scope>
    <source>
        <strain evidence="7 8">DFI.3.7</strain>
    </source>
</reference>
<evidence type="ECO:0000256" key="3">
    <source>
        <dbReference type="ARBA" id="ARBA00022908"/>
    </source>
</evidence>
<dbReference type="Pfam" id="PF14659">
    <property type="entry name" value="Phage_int_SAM_3"/>
    <property type="match status" value="1"/>
</dbReference>
<gene>
    <name evidence="7" type="ORF">L0P79_18020</name>
</gene>
<dbReference type="Gene3D" id="1.10.443.10">
    <property type="entry name" value="Intergrase catalytic core"/>
    <property type="match status" value="1"/>
</dbReference>
<accession>A0ABS9MEN2</accession>
<dbReference type="EMBL" id="JAKNJB010000051">
    <property type="protein sequence ID" value="MCG4528936.1"/>
    <property type="molecule type" value="Genomic_DNA"/>
</dbReference>
<dbReference type="InterPro" id="IPR010998">
    <property type="entry name" value="Integrase_recombinase_N"/>
</dbReference>
<dbReference type="InterPro" id="IPR013762">
    <property type="entry name" value="Integrase-like_cat_sf"/>
</dbReference>
<dbReference type="PROSITE" id="PS51898">
    <property type="entry name" value="TYR_RECOMBINASE"/>
    <property type="match status" value="1"/>
</dbReference>
<evidence type="ECO:0000259" key="6">
    <source>
        <dbReference type="PROSITE" id="PS51898"/>
    </source>
</evidence>
<evidence type="ECO:0000313" key="8">
    <source>
        <dbReference type="Proteomes" id="UP001200313"/>
    </source>
</evidence>
<dbReference type="InterPro" id="IPR004107">
    <property type="entry name" value="Integrase_SAM-like_N"/>
</dbReference>
<keyword evidence="8" id="KW-1185">Reference proteome</keyword>
<protein>
    <submittedName>
        <fullName evidence="7">Site-specific integrase</fullName>
    </submittedName>
</protein>
<name>A0ABS9MEN2_9FIRM</name>
<keyword evidence="5" id="KW-0233">DNA recombination</keyword>